<gene>
    <name evidence="8 10" type="primary">rimO</name>
    <name evidence="10" type="ORF">JBF11_05365</name>
</gene>
<comment type="cofactor">
    <cofactor evidence="8">
        <name>[4Fe-4S] cluster</name>
        <dbReference type="ChEBI" id="CHEBI:49883"/>
    </cofactor>
    <text evidence="8">Binds 2 [4Fe-4S] clusters. One cluster is coordinated with 3 cysteines and an exchangeable S-adenosyl-L-methionine.</text>
</comment>
<dbReference type="InterPro" id="IPR038135">
    <property type="entry name" value="Methylthiotransferase_N_sf"/>
</dbReference>
<evidence type="ECO:0000256" key="4">
    <source>
        <dbReference type="ARBA" id="ARBA00022691"/>
    </source>
</evidence>
<comment type="similarity">
    <text evidence="8">Belongs to the methylthiotransferase family. RimO subfamily.</text>
</comment>
<dbReference type="HAMAP" id="MF_01865">
    <property type="entry name" value="MTTase_RimO"/>
    <property type="match status" value="1"/>
</dbReference>
<dbReference type="EMBL" id="CP065938">
    <property type="protein sequence ID" value="UWX06738.1"/>
    <property type="molecule type" value="Genomic_DNA"/>
</dbReference>
<dbReference type="InterPro" id="IPR013848">
    <property type="entry name" value="Methylthiotransferase_N"/>
</dbReference>
<proteinExistence type="inferred from homology"/>
<dbReference type="SFLD" id="SFLDG01082">
    <property type="entry name" value="B12-binding_domain_containing"/>
    <property type="match status" value="1"/>
</dbReference>
<keyword evidence="6 8" id="KW-0408">Iron</keyword>
<comment type="function">
    <text evidence="8">Catalyzes the methylthiolation of an aspartic acid residue of ribosomal protein uS12.</text>
</comment>
<dbReference type="GO" id="GO:0103039">
    <property type="term" value="F:protein methylthiotransferase activity"/>
    <property type="evidence" value="ECO:0007669"/>
    <property type="project" value="UniProtKB-EC"/>
</dbReference>
<dbReference type="SFLD" id="SFLDS00029">
    <property type="entry name" value="Radical_SAM"/>
    <property type="match status" value="1"/>
</dbReference>
<dbReference type="InterPro" id="IPR002792">
    <property type="entry name" value="TRAM_dom"/>
</dbReference>
<dbReference type="Proteomes" id="UP001058120">
    <property type="component" value="Chromosome"/>
</dbReference>
<keyword evidence="10" id="KW-0689">Ribosomal protein</keyword>
<keyword evidence="3 8" id="KW-0808">Transferase</keyword>
<evidence type="ECO:0000313" key="11">
    <source>
        <dbReference type="Proteomes" id="UP001058120"/>
    </source>
</evidence>
<dbReference type="SFLD" id="SFLDG01061">
    <property type="entry name" value="methylthiotransferase"/>
    <property type="match status" value="1"/>
</dbReference>
<evidence type="ECO:0000256" key="8">
    <source>
        <dbReference type="HAMAP-Rule" id="MF_01865"/>
    </source>
</evidence>
<dbReference type="NCBIfam" id="TIGR01125">
    <property type="entry name" value="30S ribosomal protein S12 methylthiotransferase RimO"/>
    <property type="match status" value="1"/>
</dbReference>
<keyword evidence="5 8" id="KW-0479">Metal-binding</keyword>
<evidence type="ECO:0000256" key="5">
    <source>
        <dbReference type="ARBA" id="ARBA00022723"/>
    </source>
</evidence>
<dbReference type="PANTHER" id="PTHR43837:SF1">
    <property type="entry name" value="RIBOSOMAL PROTEIN US12 METHYLTHIOTRANSFERASE RIMO"/>
    <property type="match status" value="1"/>
</dbReference>
<dbReference type="Pfam" id="PF18693">
    <property type="entry name" value="TRAM_2"/>
    <property type="match status" value="1"/>
</dbReference>
<dbReference type="InterPro" id="IPR007197">
    <property type="entry name" value="rSAM"/>
</dbReference>
<protein>
    <recommendedName>
        <fullName evidence="8">Ribosomal protein uS12 methylthiotransferase RimO</fullName>
        <shortName evidence="8">uS12 MTTase</shortName>
        <shortName evidence="8">uS12 methylthiotransferase</shortName>
        <ecNumber evidence="8">2.8.4.4</ecNumber>
    </recommendedName>
    <alternativeName>
        <fullName evidence="8">Ribosomal protein uS12 (aspartate-C(3))-methylthiotransferase</fullName>
    </alternativeName>
    <alternativeName>
        <fullName evidence="8">Ribosome maturation factor RimO</fullName>
    </alternativeName>
</protein>
<dbReference type="Gene3D" id="3.40.50.12160">
    <property type="entry name" value="Methylthiotransferase, N-terminal domain"/>
    <property type="match status" value="1"/>
</dbReference>
<evidence type="ECO:0000256" key="3">
    <source>
        <dbReference type="ARBA" id="ARBA00022679"/>
    </source>
</evidence>
<dbReference type="InterPro" id="IPR020612">
    <property type="entry name" value="Methylthiotransferase_CS"/>
</dbReference>
<feature type="binding site" evidence="8">
    <location>
        <position position="45"/>
    </location>
    <ligand>
        <name>[4Fe-4S] cluster</name>
        <dbReference type="ChEBI" id="CHEBI:49883"/>
        <label>1</label>
    </ligand>
</feature>
<comment type="subcellular location">
    <subcellularLocation>
        <location evidence="8">Cytoplasm</location>
    </subcellularLocation>
</comment>
<dbReference type="InterPro" id="IPR006638">
    <property type="entry name" value="Elp3/MiaA/NifB-like_rSAM"/>
</dbReference>
<accession>A0ABY5Y3J6</accession>
<name>A0ABY5Y3J6_9BACT</name>
<dbReference type="InterPro" id="IPR012340">
    <property type="entry name" value="NA-bd_OB-fold"/>
</dbReference>
<dbReference type="InterPro" id="IPR005839">
    <property type="entry name" value="Methylthiotransferase"/>
</dbReference>
<evidence type="ECO:0000259" key="9">
    <source>
        <dbReference type="SMART" id="SM00729"/>
    </source>
</evidence>
<sequence length="448" mass="50436">MLKIYTHSLGCPKNLVDTEHVLGSLGDFIVVDELEDADVVFINTCAFIQSAVQESVATIVEIATQAGEECFIIVCGCLVGRYGTCELKKEVPEVNLWLETKDIDSWGSLVAAAVQEHFGIKLPAREYQAFTYDNRIMQIPVQGRKVSTAPSYAWLKVGEGCRHNCSFCTIPSIRGGYRSLDKEMLISEAKVVIGSGIKELILVAQDVTAWGSDTDDKDLRPLLDGLFRLDGLERLRLMYLYPAGMTDTLLKYLQEAGDTFVPYFDIPLQHAHEDILARMGRPFAQNPEIAVDRIRKYFPEAALRTTFIVGFPGETDSHFDKLYQFVDKTRFHQLGVFAYEQEDGTKAAEMPQQVEERVKNARKDELMRLQAEISGEILEEYLGERMPVLIDREHEEWAGLYVGRTWFQAPDVDGITYVSAPPEVEIKPGMIVEADIAETQQYDLVALV</sequence>
<dbReference type="CDD" id="cd01335">
    <property type="entry name" value="Radical_SAM"/>
    <property type="match status" value="1"/>
</dbReference>
<dbReference type="GO" id="GO:0005840">
    <property type="term" value="C:ribosome"/>
    <property type="evidence" value="ECO:0007669"/>
    <property type="project" value="UniProtKB-KW"/>
</dbReference>
<dbReference type="SFLD" id="SFLDF00274">
    <property type="entry name" value="ribosomal_protein_S12_methylth"/>
    <property type="match status" value="1"/>
</dbReference>
<feature type="domain" description="Elp3/MiaA/NifB-like radical SAM core" evidence="9">
    <location>
        <begin position="151"/>
        <end position="368"/>
    </location>
</feature>
<feature type="binding site" evidence="8">
    <location>
        <position position="168"/>
    </location>
    <ligand>
        <name>[4Fe-4S] cluster</name>
        <dbReference type="ChEBI" id="CHEBI:49883"/>
        <label>2</label>
        <note>4Fe-4S-S-AdoMet</note>
    </ligand>
</feature>
<dbReference type="PANTHER" id="PTHR43837">
    <property type="entry name" value="RIBOSOMAL PROTEIN S12 METHYLTHIOTRANSFERASE RIMO"/>
    <property type="match status" value="1"/>
</dbReference>
<keyword evidence="7 8" id="KW-0411">Iron-sulfur</keyword>
<evidence type="ECO:0000256" key="6">
    <source>
        <dbReference type="ARBA" id="ARBA00023004"/>
    </source>
</evidence>
<evidence type="ECO:0000256" key="1">
    <source>
        <dbReference type="ARBA" id="ARBA00022485"/>
    </source>
</evidence>
<comment type="catalytic activity">
    <reaction evidence="8">
        <text>L-aspartate(89)-[ribosomal protein uS12]-hydrogen + (sulfur carrier)-SH + AH2 + 2 S-adenosyl-L-methionine = 3-methylsulfanyl-L-aspartate(89)-[ribosomal protein uS12]-hydrogen + (sulfur carrier)-H + 5'-deoxyadenosine + L-methionine + A + S-adenosyl-L-homocysteine + 2 H(+)</text>
        <dbReference type="Rhea" id="RHEA:37087"/>
        <dbReference type="Rhea" id="RHEA-COMP:10460"/>
        <dbReference type="Rhea" id="RHEA-COMP:10461"/>
        <dbReference type="Rhea" id="RHEA-COMP:14737"/>
        <dbReference type="Rhea" id="RHEA-COMP:14739"/>
        <dbReference type="ChEBI" id="CHEBI:13193"/>
        <dbReference type="ChEBI" id="CHEBI:15378"/>
        <dbReference type="ChEBI" id="CHEBI:17319"/>
        <dbReference type="ChEBI" id="CHEBI:17499"/>
        <dbReference type="ChEBI" id="CHEBI:29917"/>
        <dbReference type="ChEBI" id="CHEBI:29961"/>
        <dbReference type="ChEBI" id="CHEBI:57844"/>
        <dbReference type="ChEBI" id="CHEBI:57856"/>
        <dbReference type="ChEBI" id="CHEBI:59789"/>
        <dbReference type="ChEBI" id="CHEBI:64428"/>
        <dbReference type="ChEBI" id="CHEBI:73599"/>
        <dbReference type="EC" id="2.8.4.4"/>
    </reaction>
</comment>
<dbReference type="SMART" id="SM00729">
    <property type="entry name" value="Elp3"/>
    <property type="match status" value="1"/>
</dbReference>
<dbReference type="Pfam" id="PF00919">
    <property type="entry name" value="UPF0004"/>
    <property type="match status" value="1"/>
</dbReference>
<dbReference type="InterPro" id="IPR023404">
    <property type="entry name" value="rSAM_horseshoe"/>
</dbReference>
<evidence type="ECO:0000256" key="7">
    <source>
        <dbReference type="ARBA" id="ARBA00023014"/>
    </source>
</evidence>
<dbReference type="PROSITE" id="PS01278">
    <property type="entry name" value="MTTASE_RADICAL"/>
    <property type="match status" value="1"/>
</dbReference>
<dbReference type="Gene3D" id="2.40.50.140">
    <property type="entry name" value="Nucleic acid-binding proteins"/>
    <property type="match status" value="1"/>
</dbReference>
<keyword evidence="10" id="KW-0687">Ribonucleoprotein</keyword>
<feature type="binding site" evidence="8">
    <location>
        <position position="77"/>
    </location>
    <ligand>
        <name>[4Fe-4S] cluster</name>
        <dbReference type="ChEBI" id="CHEBI:49883"/>
        <label>1</label>
    </ligand>
</feature>
<evidence type="ECO:0000256" key="2">
    <source>
        <dbReference type="ARBA" id="ARBA00022490"/>
    </source>
</evidence>
<feature type="binding site" evidence="8">
    <location>
        <position position="11"/>
    </location>
    <ligand>
        <name>[4Fe-4S] cluster</name>
        <dbReference type="ChEBI" id="CHEBI:49883"/>
        <label>1</label>
    </ligand>
</feature>
<dbReference type="RefSeq" id="WP_334316317.1">
    <property type="nucleotide sequence ID" value="NZ_CP065938.1"/>
</dbReference>
<dbReference type="Gene3D" id="3.80.30.20">
    <property type="entry name" value="tm_1862 like domain"/>
    <property type="match status" value="1"/>
</dbReference>
<dbReference type="NCBIfam" id="TIGR00089">
    <property type="entry name" value="MiaB/RimO family radical SAM methylthiotransferase"/>
    <property type="match status" value="1"/>
</dbReference>
<keyword evidence="4 8" id="KW-0949">S-adenosyl-L-methionine</keyword>
<dbReference type="InterPro" id="IPR058240">
    <property type="entry name" value="rSAM_sf"/>
</dbReference>
<keyword evidence="1 8" id="KW-0004">4Fe-4S</keyword>
<reference evidence="10" key="1">
    <citation type="submission" date="2020-12" db="EMBL/GenBank/DDBJ databases">
        <title>Taurinivorans muris gen. nov., sp. nov., fundamental and realized metabolic niche of a ubiquitous sulfidogenic bacterium in the murine intestine.</title>
        <authorList>
            <person name="Ye H."/>
            <person name="Hanson B.T."/>
            <person name="Loy A."/>
        </authorList>
    </citation>
    <scope>NUCLEOTIDE SEQUENCE</scope>
    <source>
        <strain evidence="10">LT0009</strain>
    </source>
</reference>
<organism evidence="10 11">
    <name type="scientific">Taurinivorans muris</name>
    <dbReference type="NCBI Taxonomy" id="2787751"/>
    <lineage>
        <taxon>Bacteria</taxon>
        <taxon>Pseudomonadati</taxon>
        <taxon>Thermodesulfobacteriota</taxon>
        <taxon>Desulfovibrionia</taxon>
        <taxon>Desulfovibrionales</taxon>
        <taxon>Desulfovibrionaceae</taxon>
        <taxon>Taurinivorans</taxon>
    </lineage>
</organism>
<keyword evidence="2 8" id="KW-0963">Cytoplasm</keyword>
<keyword evidence="11" id="KW-1185">Reference proteome</keyword>
<dbReference type="SUPFAM" id="SSF102114">
    <property type="entry name" value="Radical SAM enzymes"/>
    <property type="match status" value="1"/>
</dbReference>
<feature type="binding site" evidence="8">
    <location>
        <position position="165"/>
    </location>
    <ligand>
        <name>[4Fe-4S] cluster</name>
        <dbReference type="ChEBI" id="CHEBI:49883"/>
        <label>2</label>
        <note>4Fe-4S-S-AdoMet</note>
    </ligand>
</feature>
<evidence type="ECO:0000313" key="10">
    <source>
        <dbReference type="EMBL" id="UWX06738.1"/>
    </source>
</evidence>
<feature type="binding site" evidence="8">
    <location>
        <position position="161"/>
    </location>
    <ligand>
        <name>[4Fe-4S] cluster</name>
        <dbReference type="ChEBI" id="CHEBI:49883"/>
        <label>2</label>
        <note>4Fe-4S-S-AdoMet</note>
    </ligand>
</feature>
<dbReference type="InterPro" id="IPR005840">
    <property type="entry name" value="Ribosomal_uS12_MeSTrfase_RimO"/>
</dbReference>
<dbReference type="EC" id="2.8.4.4" evidence="8"/>
<dbReference type="Pfam" id="PF04055">
    <property type="entry name" value="Radical_SAM"/>
    <property type="match status" value="1"/>
</dbReference>